<reference evidence="2 3" key="1">
    <citation type="submission" date="2024-02" db="EMBL/GenBank/DDBJ databases">
        <title>De novo assembly and annotation of 12 fungi associated with fruit tree decline syndrome in Ontario, Canada.</title>
        <authorList>
            <person name="Sulman M."/>
            <person name="Ellouze W."/>
            <person name="Ilyukhin E."/>
        </authorList>
    </citation>
    <scope>NUCLEOTIDE SEQUENCE [LARGE SCALE GENOMIC DNA]</scope>
    <source>
        <strain evidence="2 3">M97-236</strain>
    </source>
</reference>
<evidence type="ECO:0000256" key="1">
    <source>
        <dbReference type="SAM" id="MobiDB-lite"/>
    </source>
</evidence>
<dbReference type="Proteomes" id="UP001521222">
    <property type="component" value="Unassembled WGS sequence"/>
</dbReference>
<organism evidence="2 3">
    <name type="scientific">Nothophoma quercina</name>
    <dbReference type="NCBI Taxonomy" id="749835"/>
    <lineage>
        <taxon>Eukaryota</taxon>
        <taxon>Fungi</taxon>
        <taxon>Dikarya</taxon>
        <taxon>Ascomycota</taxon>
        <taxon>Pezizomycotina</taxon>
        <taxon>Dothideomycetes</taxon>
        <taxon>Pleosporomycetidae</taxon>
        <taxon>Pleosporales</taxon>
        <taxon>Pleosporineae</taxon>
        <taxon>Didymellaceae</taxon>
        <taxon>Nothophoma</taxon>
    </lineage>
</organism>
<proteinExistence type="predicted"/>
<keyword evidence="3" id="KW-1185">Reference proteome</keyword>
<comment type="caution">
    <text evidence="2">The sequence shown here is derived from an EMBL/GenBank/DDBJ whole genome shotgun (WGS) entry which is preliminary data.</text>
</comment>
<sequence>MNRTSTNEPVSPITPASPGRANFSYPSRAPPPGVPRQVPAGQYDESGQQQPQEDPSRPIPYRAGHAPQQQGEHVAQKQSTMANLRAAAAGIHGATEALRGTFNDSIDRRYMAPDNAVHAKNQATIAAGRAEIENQHFAPHEHRHYKPPAADAPPVPPIKTAYGGPAVSGSQVESGSRGAKLSSFLKKKMDLDGSEAQKRYQAGNNVH</sequence>
<feature type="region of interest" description="Disordered" evidence="1">
    <location>
        <begin position="1"/>
        <end position="79"/>
    </location>
</feature>
<protein>
    <submittedName>
        <fullName evidence="2">Uncharacterized protein</fullName>
    </submittedName>
</protein>
<name>A0ABR3QZR9_9PLEO</name>
<evidence type="ECO:0000313" key="3">
    <source>
        <dbReference type="Proteomes" id="UP001521222"/>
    </source>
</evidence>
<feature type="compositionally biased region" description="Polar residues" evidence="1">
    <location>
        <begin position="67"/>
        <end position="79"/>
    </location>
</feature>
<evidence type="ECO:0000313" key="2">
    <source>
        <dbReference type="EMBL" id="KAL1597493.1"/>
    </source>
</evidence>
<gene>
    <name evidence="2" type="ORF">SLS59_007525</name>
</gene>
<dbReference type="EMBL" id="JAKIXB020000026">
    <property type="protein sequence ID" value="KAL1597493.1"/>
    <property type="molecule type" value="Genomic_DNA"/>
</dbReference>
<accession>A0ABR3QZR9</accession>